<reference evidence="1" key="1">
    <citation type="submission" date="2018-02" db="EMBL/GenBank/DDBJ databases">
        <title>Rhizophora mucronata_Transcriptome.</title>
        <authorList>
            <person name="Meera S.P."/>
            <person name="Sreeshan A."/>
            <person name="Augustine A."/>
        </authorList>
    </citation>
    <scope>NUCLEOTIDE SEQUENCE</scope>
    <source>
        <tissue evidence="1">Leaf</tissue>
    </source>
</reference>
<dbReference type="AlphaFoldDB" id="A0A2P2NY85"/>
<proteinExistence type="predicted"/>
<organism evidence="1">
    <name type="scientific">Rhizophora mucronata</name>
    <name type="common">Asiatic mangrove</name>
    <dbReference type="NCBI Taxonomy" id="61149"/>
    <lineage>
        <taxon>Eukaryota</taxon>
        <taxon>Viridiplantae</taxon>
        <taxon>Streptophyta</taxon>
        <taxon>Embryophyta</taxon>
        <taxon>Tracheophyta</taxon>
        <taxon>Spermatophyta</taxon>
        <taxon>Magnoliopsida</taxon>
        <taxon>eudicotyledons</taxon>
        <taxon>Gunneridae</taxon>
        <taxon>Pentapetalae</taxon>
        <taxon>rosids</taxon>
        <taxon>fabids</taxon>
        <taxon>Malpighiales</taxon>
        <taxon>Rhizophoraceae</taxon>
        <taxon>Rhizophora</taxon>
    </lineage>
</organism>
<name>A0A2P2NY85_RHIMU</name>
<dbReference type="EMBL" id="GGEC01066940">
    <property type="protein sequence ID" value="MBX47424.1"/>
    <property type="molecule type" value="Transcribed_RNA"/>
</dbReference>
<evidence type="ECO:0000313" key="1">
    <source>
        <dbReference type="EMBL" id="MBX47424.1"/>
    </source>
</evidence>
<accession>A0A2P2NY85</accession>
<protein>
    <submittedName>
        <fullName evidence="1">3-ketodihydrosphingosine reductase-like</fullName>
    </submittedName>
</protein>
<sequence>MHTNQSLLIQLASLIFASSPSRSPLQSPQLVPSIAPNRFFRAWWKEEEGRSCLLAVQVLYKALLAYLNYAAESLP</sequence>